<evidence type="ECO:0000313" key="2">
    <source>
        <dbReference type="Proteomes" id="UP000215137"/>
    </source>
</evidence>
<dbReference type="KEGG" id="bko:CKF48_19775"/>
<dbReference type="Proteomes" id="UP000215137">
    <property type="component" value="Chromosome"/>
</dbReference>
<sequence length="154" mass="18479">MFPWNQFPFNKEMKSKFEKLNQKEVNEYVQGMLGKVFPNDLQYSNEQKQEETQHTTDNSPSQSKLRFRVLETHKYVFVRIEIQKREWLKQLKMYHTTNQLILEHIPKDSDQTLITLPTLVNKKGAKADYQDAILEIQLYKLIDRQLSEIHVDDH</sequence>
<dbReference type="RefSeq" id="WP_095372918.1">
    <property type="nucleotide sequence ID" value="NZ_CP022983.1"/>
</dbReference>
<protein>
    <recommendedName>
        <fullName evidence="3">Spore coat protein</fullName>
    </recommendedName>
</protein>
<reference evidence="1 2" key="1">
    <citation type="submission" date="2017-08" db="EMBL/GenBank/DDBJ databases">
        <title>Complete Genome Sequence of Bacillus kochii Oregon-R-modENCODE STRAIN BDGP4, isolated from Drosophila melanogaster gut.</title>
        <authorList>
            <person name="Wan K.H."/>
            <person name="Yu C."/>
            <person name="Park S."/>
            <person name="Hammonds A.S."/>
            <person name="Booth B.W."/>
            <person name="Celniker S.E."/>
        </authorList>
    </citation>
    <scope>NUCLEOTIDE SEQUENCE [LARGE SCALE GENOMIC DNA]</scope>
    <source>
        <strain evidence="1 2">BDGP4</strain>
    </source>
</reference>
<evidence type="ECO:0000313" key="1">
    <source>
        <dbReference type="EMBL" id="ASV69355.1"/>
    </source>
</evidence>
<evidence type="ECO:0008006" key="3">
    <source>
        <dbReference type="Google" id="ProtNLM"/>
    </source>
</evidence>
<accession>A0A248TMJ5</accession>
<keyword evidence="2" id="KW-1185">Reference proteome</keyword>
<name>A0A248TMJ5_9BACI</name>
<organism evidence="1 2">
    <name type="scientific">Cytobacillus kochii</name>
    <dbReference type="NCBI Taxonomy" id="859143"/>
    <lineage>
        <taxon>Bacteria</taxon>
        <taxon>Bacillati</taxon>
        <taxon>Bacillota</taxon>
        <taxon>Bacilli</taxon>
        <taxon>Bacillales</taxon>
        <taxon>Bacillaceae</taxon>
        <taxon>Cytobacillus</taxon>
    </lineage>
</organism>
<dbReference type="OrthoDB" id="2905328at2"/>
<proteinExistence type="predicted"/>
<dbReference type="EMBL" id="CP022983">
    <property type="protein sequence ID" value="ASV69355.1"/>
    <property type="molecule type" value="Genomic_DNA"/>
</dbReference>
<dbReference type="AlphaFoldDB" id="A0A248TMJ5"/>
<gene>
    <name evidence="1" type="ORF">CKF48_19775</name>
</gene>